<evidence type="ECO:0000313" key="1">
    <source>
        <dbReference type="EMBL" id="KAF4337001.1"/>
    </source>
</evidence>
<dbReference type="Proteomes" id="UP000730481">
    <property type="component" value="Unassembled WGS sequence"/>
</dbReference>
<keyword evidence="2" id="KW-1185">Reference proteome</keyword>
<dbReference type="AlphaFoldDB" id="A0A9P5DTV1"/>
<proteinExistence type="predicted"/>
<accession>A0A9P5DTV1</accession>
<dbReference type="EMBL" id="PVQB02000448">
    <property type="protein sequence ID" value="KAF4337001.1"/>
    <property type="molecule type" value="Genomic_DNA"/>
</dbReference>
<protein>
    <submittedName>
        <fullName evidence="1">Uncharacterized protein</fullName>
    </submittedName>
</protein>
<sequence>MYYGSDATVGVGAITIQIPSPSEPLGQFSILVTIFPVPDLDTALTTFLVAMSSYEALLRRTYVAQHWDATQLEIEYVCTGVAPGHPNLSAHFARFEEFSEDLNPANHSDVAGYRFLKYRGKGL</sequence>
<gene>
    <name evidence="1" type="ORF">FBEOM_9119</name>
</gene>
<organism evidence="1 2">
    <name type="scientific">Fusarium beomiforme</name>
    <dbReference type="NCBI Taxonomy" id="44412"/>
    <lineage>
        <taxon>Eukaryota</taxon>
        <taxon>Fungi</taxon>
        <taxon>Dikarya</taxon>
        <taxon>Ascomycota</taxon>
        <taxon>Pezizomycotina</taxon>
        <taxon>Sordariomycetes</taxon>
        <taxon>Hypocreomycetidae</taxon>
        <taxon>Hypocreales</taxon>
        <taxon>Nectriaceae</taxon>
        <taxon>Fusarium</taxon>
        <taxon>Fusarium burgessii species complex</taxon>
    </lineage>
</organism>
<name>A0A9P5DTV1_9HYPO</name>
<evidence type="ECO:0000313" key="2">
    <source>
        <dbReference type="Proteomes" id="UP000730481"/>
    </source>
</evidence>
<dbReference type="OrthoDB" id="4968431at2759"/>
<comment type="caution">
    <text evidence="1">The sequence shown here is derived from an EMBL/GenBank/DDBJ whole genome shotgun (WGS) entry which is preliminary data.</text>
</comment>
<reference evidence="1" key="1">
    <citation type="journal article" date="2017" name="Mycologia">
        <title>Fusarium algeriense, sp. nov., a novel toxigenic crown rot pathogen of durum wheat from Algeria is nested in the Fusarium burgessii species complex.</title>
        <authorList>
            <person name="Laraba I."/>
            <person name="Keddad A."/>
            <person name="Boureghda H."/>
            <person name="Abdallah N."/>
            <person name="Vaughan M.M."/>
            <person name="Proctor R.H."/>
            <person name="Busman M."/>
            <person name="O'Donnell K."/>
        </authorList>
    </citation>
    <scope>NUCLEOTIDE SEQUENCE</scope>
    <source>
        <strain evidence="1">NRRL 25174</strain>
    </source>
</reference>
<reference evidence="1" key="2">
    <citation type="submission" date="2020-02" db="EMBL/GenBank/DDBJ databases">
        <title>Identification and distribution of gene clusters putatively required for synthesis of sphingolipid metabolism inhibitors in phylogenetically diverse species of the filamentous fungus Fusarium.</title>
        <authorList>
            <person name="Kim H.-S."/>
            <person name="Busman M."/>
            <person name="Brown D.W."/>
            <person name="Divon H."/>
            <person name="Uhlig S."/>
            <person name="Proctor R.H."/>
        </authorList>
    </citation>
    <scope>NUCLEOTIDE SEQUENCE</scope>
    <source>
        <strain evidence="1">NRRL 25174</strain>
    </source>
</reference>